<evidence type="ECO:0000259" key="1">
    <source>
        <dbReference type="Pfam" id="PF00078"/>
    </source>
</evidence>
<accession>A0AAV9AEN5</accession>
<reference evidence="2" key="2">
    <citation type="submission" date="2023-06" db="EMBL/GenBank/DDBJ databases">
        <authorList>
            <person name="Ma L."/>
            <person name="Liu K.-W."/>
            <person name="Li Z."/>
            <person name="Hsiao Y.-Y."/>
            <person name="Qi Y."/>
            <person name="Fu T."/>
            <person name="Tang G."/>
            <person name="Zhang D."/>
            <person name="Sun W.-H."/>
            <person name="Liu D.-K."/>
            <person name="Li Y."/>
            <person name="Chen G.-Z."/>
            <person name="Liu X.-D."/>
            <person name="Liao X.-Y."/>
            <person name="Jiang Y.-T."/>
            <person name="Yu X."/>
            <person name="Hao Y."/>
            <person name="Huang J."/>
            <person name="Zhao X.-W."/>
            <person name="Ke S."/>
            <person name="Chen Y.-Y."/>
            <person name="Wu W.-L."/>
            <person name="Hsu J.-L."/>
            <person name="Lin Y.-F."/>
            <person name="Huang M.-D."/>
            <person name="Li C.-Y."/>
            <person name="Huang L."/>
            <person name="Wang Z.-W."/>
            <person name="Zhao X."/>
            <person name="Zhong W.-Y."/>
            <person name="Peng D.-H."/>
            <person name="Ahmad S."/>
            <person name="Lan S."/>
            <person name="Zhang J.-S."/>
            <person name="Tsai W.-C."/>
            <person name="Van De Peer Y."/>
            <person name="Liu Z.-J."/>
        </authorList>
    </citation>
    <scope>NUCLEOTIDE SEQUENCE</scope>
    <source>
        <strain evidence="2">SCP</strain>
        <tissue evidence="2">Leaves</tissue>
    </source>
</reference>
<organism evidence="2 3">
    <name type="scientific">Acorus gramineus</name>
    <name type="common">Dwarf sweet flag</name>
    <dbReference type="NCBI Taxonomy" id="55184"/>
    <lineage>
        <taxon>Eukaryota</taxon>
        <taxon>Viridiplantae</taxon>
        <taxon>Streptophyta</taxon>
        <taxon>Embryophyta</taxon>
        <taxon>Tracheophyta</taxon>
        <taxon>Spermatophyta</taxon>
        <taxon>Magnoliopsida</taxon>
        <taxon>Liliopsida</taxon>
        <taxon>Acoraceae</taxon>
        <taxon>Acorus</taxon>
    </lineage>
</organism>
<dbReference type="EMBL" id="JAUJYN010000010">
    <property type="protein sequence ID" value="KAK1262461.1"/>
    <property type="molecule type" value="Genomic_DNA"/>
</dbReference>
<protein>
    <recommendedName>
        <fullName evidence="1">Reverse transcriptase domain-containing protein</fullName>
    </recommendedName>
</protein>
<dbReference type="InterPro" id="IPR000477">
    <property type="entry name" value="RT_dom"/>
</dbReference>
<dbReference type="PANTHER" id="PTHR33116:SF78">
    <property type="entry name" value="OS12G0587133 PROTEIN"/>
    <property type="match status" value="1"/>
</dbReference>
<proteinExistence type="predicted"/>
<dbReference type="PANTHER" id="PTHR33116">
    <property type="entry name" value="REVERSE TRANSCRIPTASE ZINC-BINDING DOMAIN-CONTAINING PROTEIN-RELATED-RELATED"/>
    <property type="match status" value="1"/>
</dbReference>
<dbReference type="Proteomes" id="UP001179952">
    <property type="component" value="Unassembled WGS sequence"/>
</dbReference>
<dbReference type="AlphaFoldDB" id="A0AAV9AEN5"/>
<sequence length="264" mass="29891">MGVPSPYIDASWVQSHLGQDDKGVHWLDNGFREHKRVTMRLLSSQPRAEIGGPSIPLLFLIVVNVLSRMCMKAARAGWIAGISCVEEGTPVTHLQYADDTMVFAAPEESVLEGYRFILTSFSMLSGLCINWSKSSIWAIRVEPRRAEGMAAIFGYNIQQAPSAHLGLPLVQRRLLRHDWSPLVERFIKKLGGWQNRSLSSSGKLTLLKSVLSSMPLFFLSIYWIPRTVLQRIEVIRRHFFWNGSNKDSNRPHLVAWESICQSKS</sequence>
<gene>
    <name evidence="2" type="ORF">QJS04_geneDACA018756</name>
</gene>
<evidence type="ECO:0000313" key="2">
    <source>
        <dbReference type="EMBL" id="KAK1262461.1"/>
    </source>
</evidence>
<feature type="domain" description="Reverse transcriptase" evidence="1">
    <location>
        <begin position="48"/>
        <end position="138"/>
    </location>
</feature>
<keyword evidence="3" id="KW-1185">Reference proteome</keyword>
<reference evidence="2" key="1">
    <citation type="journal article" date="2023" name="Nat. Commun.">
        <title>Diploid and tetraploid genomes of Acorus and the evolution of monocots.</title>
        <authorList>
            <person name="Ma L."/>
            <person name="Liu K.W."/>
            <person name="Li Z."/>
            <person name="Hsiao Y.Y."/>
            <person name="Qi Y."/>
            <person name="Fu T."/>
            <person name="Tang G.D."/>
            <person name="Zhang D."/>
            <person name="Sun W.H."/>
            <person name="Liu D.K."/>
            <person name="Li Y."/>
            <person name="Chen G.Z."/>
            <person name="Liu X.D."/>
            <person name="Liao X.Y."/>
            <person name="Jiang Y.T."/>
            <person name="Yu X."/>
            <person name="Hao Y."/>
            <person name="Huang J."/>
            <person name="Zhao X.W."/>
            <person name="Ke S."/>
            <person name="Chen Y.Y."/>
            <person name="Wu W.L."/>
            <person name="Hsu J.L."/>
            <person name="Lin Y.F."/>
            <person name="Huang M.D."/>
            <person name="Li C.Y."/>
            <person name="Huang L."/>
            <person name="Wang Z.W."/>
            <person name="Zhao X."/>
            <person name="Zhong W.Y."/>
            <person name="Peng D.H."/>
            <person name="Ahmad S."/>
            <person name="Lan S."/>
            <person name="Zhang J.S."/>
            <person name="Tsai W.C."/>
            <person name="Van de Peer Y."/>
            <person name="Liu Z.J."/>
        </authorList>
    </citation>
    <scope>NUCLEOTIDE SEQUENCE</scope>
    <source>
        <strain evidence="2">SCP</strain>
    </source>
</reference>
<dbReference type="Pfam" id="PF00078">
    <property type="entry name" value="RVT_1"/>
    <property type="match status" value="1"/>
</dbReference>
<evidence type="ECO:0000313" key="3">
    <source>
        <dbReference type="Proteomes" id="UP001179952"/>
    </source>
</evidence>
<comment type="caution">
    <text evidence="2">The sequence shown here is derived from an EMBL/GenBank/DDBJ whole genome shotgun (WGS) entry which is preliminary data.</text>
</comment>
<name>A0AAV9AEN5_ACOGR</name>